<organism evidence="10 11">
    <name type="scientific">Coffea arabica</name>
    <name type="common">Arabian coffee</name>
    <dbReference type="NCBI Taxonomy" id="13443"/>
    <lineage>
        <taxon>Eukaryota</taxon>
        <taxon>Viridiplantae</taxon>
        <taxon>Streptophyta</taxon>
        <taxon>Embryophyta</taxon>
        <taxon>Tracheophyta</taxon>
        <taxon>Spermatophyta</taxon>
        <taxon>Magnoliopsida</taxon>
        <taxon>eudicotyledons</taxon>
        <taxon>Gunneridae</taxon>
        <taxon>Pentapetalae</taxon>
        <taxon>asterids</taxon>
        <taxon>lamiids</taxon>
        <taxon>Gentianales</taxon>
        <taxon>Rubiaceae</taxon>
        <taxon>Ixoroideae</taxon>
        <taxon>Gardenieae complex</taxon>
        <taxon>Bertiereae - Coffeeae clade</taxon>
        <taxon>Coffeeae</taxon>
        <taxon>Coffea</taxon>
    </lineage>
</organism>
<dbReference type="GO" id="GO:0005634">
    <property type="term" value="C:nucleus"/>
    <property type="evidence" value="ECO:0007669"/>
    <property type="project" value="UniProtKB-SubCell"/>
</dbReference>
<keyword evidence="6" id="KW-0378">Hydrolase</keyword>
<protein>
    <submittedName>
        <fullName evidence="11">Uncharacterized protein</fullName>
    </submittedName>
</protein>
<gene>
    <name evidence="11" type="primary">LOC113696399</name>
</gene>
<evidence type="ECO:0000256" key="6">
    <source>
        <dbReference type="ARBA" id="ARBA00022801"/>
    </source>
</evidence>
<keyword evidence="5" id="KW-0479">Metal-binding</keyword>
<evidence type="ECO:0000256" key="1">
    <source>
        <dbReference type="ARBA" id="ARBA00001968"/>
    </source>
</evidence>
<dbReference type="AlphaFoldDB" id="A0A6P6T125"/>
<keyword evidence="4" id="KW-0540">Nuclease</keyword>
<evidence type="ECO:0000256" key="2">
    <source>
        <dbReference type="ARBA" id="ARBA00004123"/>
    </source>
</evidence>
<evidence type="ECO:0000256" key="3">
    <source>
        <dbReference type="ARBA" id="ARBA00006958"/>
    </source>
</evidence>
<evidence type="ECO:0000313" key="11">
    <source>
        <dbReference type="RefSeq" id="XP_027071621.1"/>
    </source>
</evidence>
<dbReference type="Proteomes" id="UP001652660">
    <property type="component" value="Chromosome 6e"/>
</dbReference>
<accession>A0A6P6T125</accession>
<keyword evidence="7" id="KW-0539">Nucleus</keyword>
<name>A0A6P6T125_COFAR</name>
<evidence type="ECO:0000259" key="9">
    <source>
        <dbReference type="Pfam" id="PF26138"/>
    </source>
</evidence>
<dbReference type="GO" id="GO:0016787">
    <property type="term" value="F:hydrolase activity"/>
    <property type="evidence" value="ECO:0007669"/>
    <property type="project" value="UniProtKB-KW"/>
</dbReference>
<evidence type="ECO:0000259" key="8">
    <source>
        <dbReference type="Pfam" id="PF13359"/>
    </source>
</evidence>
<dbReference type="GO" id="GO:0046872">
    <property type="term" value="F:metal ion binding"/>
    <property type="evidence" value="ECO:0007669"/>
    <property type="project" value="UniProtKB-KW"/>
</dbReference>
<dbReference type="Pfam" id="PF13359">
    <property type="entry name" value="DDE_Tnp_4"/>
    <property type="match status" value="1"/>
</dbReference>
<proteinExistence type="inferred from homology"/>
<dbReference type="RefSeq" id="XP_027071621.1">
    <property type="nucleotide sequence ID" value="XM_027215820.2"/>
</dbReference>
<comment type="cofactor">
    <cofactor evidence="1">
        <name>a divalent metal cation</name>
        <dbReference type="ChEBI" id="CHEBI:60240"/>
    </cofactor>
</comment>
<dbReference type="GO" id="GO:0004518">
    <property type="term" value="F:nuclease activity"/>
    <property type="evidence" value="ECO:0007669"/>
    <property type="project" value="UniProtKB-KW"/>
</dbReference>
<dbReference type="GeneID" id="113696399"/>
<evidence type="ECO:0000313" key="10">
    <source>
        <dbReference type="Proteomes" id="UP001652660"/>
    </source>
</evidence>
<dbReference type="OrthoDB" id="1043509at2759"/>
<evidence type="ECO:0000256" key="5">
    <source>
        <dbReference type="ARBA" id="ARBA00022723"/>
    </source>
</evidence>
<feature type="domain" description="DUF8040" evidence="9">
    <location>
        <begin position="46"/>
        <end position="143"/>
    </location>
</feature>
<comment type="similarity">
    <text evidence="3">Belongs to the HARBI1 family.</text>
</comment>
<evidence type="ECO:0000256" key="7">
    <source>
        <dbReference type="ARBA" id="ARBA00023242"/>
    </source>
</evidence>
<comment type="subcellular location">
    <subcellularLocation>
        <location evidence="2">Nucleus</location>
    </subcellularLocation>
</comment>
<dbReference type="PANTHER" id="PTHR22930:SF228">
    <property type="entry name" value="PROTEIN ALP1-LIKE"/>
    <property type="match status" value="1"/>
</dbReference>
<dbReference type="InterPro" id="IPR027806">
    <property type="entry name" value="HARBI1_dom"/>
</dbReference>
<sequence length="393" mass="44770">MASAPPNFGVNLDDPEDARRAATAVLILQWHFQTHRVPRTRQLVHTSAMTGQGWVEDLLGGKCIRMLNNMRMDVATFIQLCRIMREGGYIIEGPCDKVTVEESVAIGLYGLSHDLTQRVLGERFQHSTETIHRHVRRLCQALVQLAPIALRHRNTDTTYPRIRNNRRLYPWFKDCIGAIDGTHVSASVPRGEQDAFRNRKGTLSQNVLAACDHDMRFVYVRVGWEGSAHDSRVLLDALSNPDAAFPVPPAGKYYAVDAAYRHMPGFMAPFKSGPGGRSQTAQKGLFNRRHSSVRNIIERTFGVWKMRFKILDGPMKNYPIEAQRNIVVACCVLHNFIREMQPYDVYLTDEANMEGADTEGAQMQQFHVTPEAIHDWKELRNAMADHMYFHRNE</sequence>
<dbReference type="Pfam" id="PF26138">
    <property type="entry name" value="DUF8040"/>
    <property type="match status" value="1"/>
</dbReference>
<dbReference type="InterPro" id="IPR045249">
    <property type="entry name" value="HARBI1-like"/>
</dbReference>
<dbReference type="PANTHER" id="PTHR22930">
    <property type="match status" value="1"/>
</dbReference>
<feature type="domain" description="DDE Tnp4" evidence="8">
    <location>
        <begin position="179"/>
        <end position="335"/>
    </location>
</feature>
<evidence type="ECO:0000256" key="4">
    <source>
        <dbReference type="ARBA" id="ARBA00022722"/>
    </source>
</evidence>
<keyword evidence="10" id="KW-1185">Reference proteome</keyword>
<reference evidence="11" key="2">
    <citation type="submission" date="2025-08" db="UniProtKB">
        <authorList>
            <consortium name="RefSeq"/>
        </authorList>
    </citation>
    <scope>IDENTIFICATION</scope>
    <source>
        <tissue evidence="11">Leaves</tissue>
    </source>
</reference>
<dbReference type="InterPro" id="IPR058353">
    <property type="entry name" value="DUF8040"/>
</dbReference>
<reference evidence="10" key="1">
    <citation type="journal article" date="2025" name="Foods">
        <title>Unveiling the Microbial Signatures of Arabica Coffee Cherries: Insights into Ripeness Specific Diversity, Functional Traits, and Implications for Quality and Safety.</title>
        <authorList>
            <consortium name="RefSeq"/>
            <person name="Tenea G.N."/>
            <person name="Cifuentes V."/>
            <person name="Reyes P."/>
            <person name="Cevallos-Vallejos M."/>
        </authorList>
    </citation>
    <scope>NUCLEOTIDE SEQUENCE [LARGE SCALE GENOMIC DNA]</scope>
</reference>